<keyword evidence="9 17" id="KW-0503">Monooxygenase</keyword>
<dbReference type="InterPro" id="IPR049892">
    <property type="entry name" value="AA9"/>
</dbReference>
<dbReference type="Gene3D" id="2.70.50.70">
    <property type="match status" value="1"/>
</dbReference>
<dbReference type="GO" id="GO:0005576">
    <property type="term" value="C:extracellular region"/>
    <property type="evidence" value="ECO:0007669"/>
    <property type="project" value="UniProtKB-SubCell"/>
</dbReference>
<evidence type="ECO:0000259" key="16">
    <source>
        <dbReference type="Pfam" id="PF03443"/>
    </source>
</evidence>
<comment type="subcellular location">
    <subcellularLocation>
        <location evidence="2">Secreted</location>
    </subcellularLocation>
</comment>
<evidence type="ECO:0000256" key="8">
    <source>
        <dbReference type="ARBA" id="ARBA00023008"/>
    </source>
</evidence>
<dbReference type="Proteomes" id="UP000244855">
    <property type="component" value="Unassembled WGS sequence"/>
</dbReference>
<name>A0A2V1DST7_9PLEO</name>
<keyword evidence="11" id="KW-0119">Carbohydrate metabolism</keyword>
<comment type="cofactor">
    <cofactor evidence="1">
        <name>Cu(2+)</name>
        <dbReference type="ChEBI" id="CHEBI:29036"/>
    </cofactor>
</comment>
<evidence type="ECO:0000256" key="6">
    <source>
        <dbReference type="ARBA" id="ARBA00023001"/>
    </source>
</evidence>
<dbReference type="InterPro" id="IPR005103">
    <property type="entry name" value="AA9_LPMO"/>
</dbReference>
<dbReference type="EC" id="1.14.99.56" evidence="15"/>
<evidence type="ECO:0000256" key="3">
    <source>
        <dbReference type="ARBA" id="ARBA00022525"/>
    </source>
</evidence>
<comment type="catalytic activity">
    <reaction evidence="14">
        <text>[(1-&gt;4)-beta-D-glucosyl]n+m + reduced acceptor + O2 = 4-dehydro-beta-D-glucosyl-[(1-&gt;4)-beta-D-glucosyl]n-1 + [(1-&gt;4)-beta-D-glucosyl]m + acceptor + H2O.</text>
        <dbReference type="EC" id="1.14.99.56"/>
    </reaction>
</comment>
<comment type="similarity">
    <text evidence="13">Belongs to the polysaccharide monooxygenase AA9 family.</text>
</comment>
<protein>
    <recommendedName>
        <fullName evidence="15">lytic cellulose monooxygenase (C4-dehydrogenating)</fullName>
        <ecNumber evidence="15">1.14.99.56</ecNumber>
    </recommendedName>
</protein>
<evidence type="ECO:0000313" key="17">
    <source>
        <dbReference type="EMBL" id="PVI01056.1"/>
    </source>
</evidence>
<evidence type="ECO:0000256" key="15">
    <source>
        <dbReference type="ARBA" id="ARBA00047174"/>
    </source>
</evidence>
<keyword evidence="8" id="KW-0186">Copper</keyword>
<dbReference type="OrthoDB" id="6038816at2759"/>
<feature type="domain" description="Auxiliary Activity family 9 catalytic" evidence="16">
    <location>
        <begin position="14"/>
        <end position="167"/>
    </location>
</feature>
<dbReference type="Pfam" id="PF03443">
    <property type="entry name" value="AA9"/>
    <property type="match status" value="1"/>
</dbReference>
<keyword evidence="7" id="KW-0560">Oxidoreductase</keyword>
<evidence type="ECO:0000256" key="13">
    <source>
        <dbReference type="ARBA" id="ARBA00044502"/>
    </source>
</evidence>
<keyword evidence="4" id="KW-0479">Metal-binding</keyword>
<gene>
    <name evidence="17" type="ORF">DM02DRAFT_613924</name>
</gene>
<evidence type="ECO:0000313" key="18">
    <source>
        <dbReference type="Proteomes" id="UP000244855"/>
    </source>
</evidence>
<evidence type="ECO:0000256" key="7">
    <source>
        <dbReference type="ARBA" id="ARBA00023002"/>
    </source>
</evidence>
<keyword evidence="10" id="KW-1015">Disulfide bond</keyword>
<reference evidence="17 18" key="1">
    <citation type="journal article" date="2018" name="Sci. Rep.">
        <title>Comparative genomics provides insights into the lifestyle and reveals functional heterogeneity of dark septate endophytic fungi.</title>
        <authorList>
            <person name="Knapp D.G."/>
            <person name="Nemeth J.B."/>
            <person name="Barry K."/>
            <person name="Hainaut M."/>
            <person name="Henrissat B."/>
            <person name="Johnson J."/>
            <person name="Kuo A."/>
            <person name="Lim J.H.P."/>
            <person name="Lipzen A."/>
            <person name="Nolan M."/>
            <person name="Ohm R.A."/>
            <person name="Tamas L."/>
            <person name="Grigoriev I.V."/>
            <person name="Spatafora J.W."/>
            <person name="Nagy L.G."/>
            <person name="Kovacs G.M."/>
        </authorList>
    </citation>
    <scope>NUCLEOTIDE SEQUENCE [LARGE SCALE GENOMIC DNA]</scope>
    <source>
        <strain evidence="17 18">DSE2036</strain>
    </source>
</reference>
<accession>A0A2V1DST7</accession>
<evidence type="ECO:0000256" key="9">
    <source>
        <dbReference type="ARBA" id="ARBA00023033"/>
    </source>
</evidence>
<dbReference type="AlphaFoldDB" id="A0A2V1DST7"/>
<evidence type="ECO:0000256" key="2">
    <source>
        <dbReference type="ARBA" id="ARBA00004613"/>
    </source>
</evidence>
<keyword evidence="6" id="KW-0136">Cellulose degradation</keyword>
<dbReference type="PANTHER" id="PTHR33353">
    <property type="entry name" value="PUTATIVE (AFU_ORTHOLOGUE AFUA_1G12560)-RELATED"/>
    <property type="match status" value="1"/>
</dbReference>
<evidence type="ECO:0000256" key="4">
    <source>
        <dbReference type="ARBA" id="ARBA00022723"/>
    </source>
</evidence>
<dbReference type="GO" id="GO:0046872">
    <property type="term" value="F:metal ion binding"/>
    <property type="evidence" value="ECO:0007669"/>
    <property type="project" value="UniProtKB-KW"/>
</dbReference>
<keyword evidence="18" id="KW-1185">Reference proteome</keyword>
<keyword evidence="12" id="KW-0624">Polysaccharide degradation</keyword>
<keyword evidence="3" id="KW-0964">Secreted</keyword>
<sequence length="195" mass="21236">MCGRNATLPLFPVETLKIEAGSTIGFAAASIKSYYKEHEDFADYDPNFRIYHDGPATAYLSKAHGEPNDYAGDGEWFKIAAIGASDGLNWDVGQKSASGVMNFTIPKSTPPGKYLLRGEHLNINSAYMTTEMYVNCIHVEITGSGQGTPGPTTKFPGAFNAKDDGIWLPNALMRPLEPMDELKNWQGAGPEVWKG</sequence>
<dbReference type="EMBL" id="KZ805363">
    <property type="protein sequence ID" value="PVI01056.1"/>
    <property type="molecule type" value="Genomic_DNA"/>
</dbReference>
<keyword evidence="5" id="KW-0732">Signal</keyword>
<proteinExistence type="inferred from homology"/>
<evidence type="ECO:0000256" key="5">
    <source>
        <dbReference type="ARBA" id="ARBA00022729"/>
    </source>
</evidence>
<evidence type="ECO:0000256" key="10">
    <source>
        <dbReference type="ARBA" id="ARBA00023157"/>
    </source>
</evidence>
<dbReference type="PANTHER" id="PTHR33353:SF10">
    <property type="entry name" value="ENDO-BETA-1,4-GLUCANASE D"/>
    <property type="match status" value="1"/>
</dbReference>
<evidence type="ECO:0000256" key="14">
    <source>
        <dbReference type="ARBA" id="ARBA00045077"/>
    </source>
</evidence>
<organism evidence="17 18">
    <name type="scientific">Periconia macrospinosa</name>
    <dbReference type="NCBI Taxonomy" id="97972"/>
    <lineage>
        <taxon>Eukaryota</taxon>
        <taxon>Fungi</taxon>
        <taxon>Dikarya</taxon>
        <taxon>Ascomycota</taxon>
        <taxon>Pezizomycotina</taxon>
        <taxon>Dothideomycetes</taxon>
        <taxon>Pleosporomycetidae</taxon>
        <taxon>Pleosporales</taxon>
        <taxon>Massarineae</taxon>
        <taxon>Periconiaceae</taxon>
        <taxon>Periconia</taxon>
    </lineage>
</organism>
<dbReference type="GO" id="GO:0004497">
    <property type="term" value="F:monooxygenase activity"/>
    <property type="evidence" value="ECO:0007669"/>
    <property type="project" value="UniProtKB-KW"/>
</dbReference>
<evidence type="ECO:0000256" key="12">
    <source>
        <dbReference type="ARBA" id="ARBA00023326"/>
    </source>
</evidence>
<dbReference type="GO" id="GO:0030245">
    <property type="term" value="P:cellulose catabolic process"/>
    <property type="evidence" value="ECO:0007669"/>
    <property type="project" value="UniProtKB-KW"/>
</dbReference>
<evidence type="ECO:0000256" key="11">
    <source>
        <dbReference type="ARBA" id="ARBA00023277"/>
    </source>
</evidence>
<evidence type="ECO:0000256" key="1">
    <source>
        <dbReference type="ARBA" id="ARBA00001973"/>
    </source>
</evidence>